<reference evidence="1 2" key="1">
    <citation type="submission" date="2024-07" db="EMBL/GenBank/DDBJ databases">
        <authorList>
            <person name="Akdeniz Z."/>
        </authorList>
    </citation>
    <scope>NUCLEOTIDE SEQUENCE [LARGE SCALE GENOMIC DNA]</scope>
</reference>
<organism evidence="1 2">
    <name type="scientific">Hexamita inflata</name>
    <dbReference type="NCBI Taxonomy" id="28002"/>
    <lineage>
        <taxon>Eukaryota</taxon>
        <taxon>Metamonada</taxon>
        <taxon>Diplomonadida</taxon>
        <taxon>Hexamitidae</taxon>
        <taxon>Hexamitinae</taxon>
        <taxon>Hexamita</taxon>
    </lineage>
</organism>
<name>A0ABP1HW10_9EUKA</name>
<proteinExistence type="predicted"/>
<protein>
    <submittedName>
        <fullName evidence="1">Hypothetical_protein</fullName>
    </submittedName>
</protein>
<keyword evidence="2" id="KW-1185">Reference proteome</keyword>
<dbReference type="Proteomes" id="UP001642409">
    <property type="component" value="Unassembled WGS sequence"/>
</dbReference>
<evidence type="ECO:0000313" key="1">
    <source>
        <dbReference type="EMBL" id="CAL6003448.1"/>
    </source>
</evidence>
<dbReference type="EMBL" id="CAXDID020000047">
    <property type="protein sequence ID" value="CAL6003448.1"/>
    <property type="molecule type" value="Genomic_DNA"/>
</dbReference>
<gene>
    <name evidence="1" type="ORF">HINF_LOCUS18407</name>
</gene>
<comment type="caution">
    <text evidence="1">The sequence shown here is derived from an EMBL/GenBank/DDBJ whole genome shotgun (WGS) entry which is preliminary data.</text>
</comment>
<accession>A0ABP1HW10</accession>
<evidence type="ECO:0000313" key="2">
    <source>
        <dbReference type="Proteomes" id="UP001642409"/>
    </source>
</evidence>
<sequence length="157" mass="18095">MKRLSSYVQIKKFSKLNPLSITPKQVSRSELTTPKLATCTNEIYKKNFDISDIKPLNIKEKDKPSPAPTLQQVSNIIDETFEFDPNQLQQIFKKFIVNVDVDIDMLECANQIRQSIQSIKINSQRLDELALQITSQFNTMDLLCCQQIAMIQTKIEQ</sequence>